<feature type="compositionally biased region" description="Basic residues" evidence="1">
    <location>
        <begin position="35"/>
        <end position="48"/>
    </location>
</feature>
<feature type="compositionally biased region" description="Pro residues" evidence="1">
    <location>
        <begin position="75"/>
        <end position="134"/>
    </location>
</feature>
<dbReference type="AlphaFoldDB" id="A0AAD2FC51"/>
<feature type="region of interest" description="Disordered" evidence="1">
    <location>
        <begin position="28"/>
        <end position="138"/>
    </location>
</feature>
<proteinExistence type="predicted"/>
<evidence type="ECO:0000313" key="4">
    <source>
        <dbReference type="Proteomes" id="UP001295423"/>
    </source>
</evidence>
<evidence type="ECO:0000256" key="2">
    <source>
        <dbReference type="SAM" id="SignalP"/>
    </source>
</evidence>
<reference evidence="3" key="1">
    <citation type="submission" date="2023-08" db="EMBL/GenBank/DDBJ databases">
        <authorList>
            <person name="Audoor S."/>
            <person name="Bilcke G."/>
        </authorList>
    </citation>
    <scope>NUCLEOTIDE SEQUENCE</scope>
</reference>
<dbReference type="EMBL" id="CAKOGP040000001">
    <property type="protein sequence ID" value="CAJ1903417.1"/>
    <property type="molecule type" value="Genomic_DNA"/>
</dbReference>
<feature type="signal peptide" evidence="2">
    <location>
        <begin position="1"/>
        <end position="25"/>
    </location>
</feature>
<evidence type="ECO:0008006" key="5">
    <source>
        <dbReference type="Google" id="ProtNLM"/>
    </source>
</evidence>
<evidence type="ECO:0000313" key="3">
    <source>
        <dbReference type="EMBL" id="CAJ1903417.1"/>
    </source>
</evidence>
<keyword evidence="4" id="KW-1185">Reference proteome</keyword>
<sequence length="310" mass="33154">MRGRMVSFNSLWIAALILVTNGVNAEKPEHGSGFKVRHNLNRGQRRRGLQVDYYNSKGSSGKGSSGKGSSKGTPNPTPMPTPPPTAGPTPSPTPPPTPGPTPPPTPPPTVGPTPPPTPPPTAGPTPLPTPPPTTGPTEAVTFQSFIRVEVATSDGMNLNQQAIDNLVTGTVNIYNAEKDNCADPFSRRMTGAEIYSVAPAGRRLNRNISNRKKVTTGNHAKRKLQNLNIFVFLRVNGECNGCRNRPFFFNQVVDRRDLQQCTIVTTGAWLNTFNGAALMGAYGNIISAQSIKDVSEPSSVKSSKVSYIND</sequence>
<gene>
    <name evidence="3" type="ORF">CYCCA115_LOCUS377</name>
</gene>
<name>A0AAD2FC51_9STRA</name>
<organism evidence="3 4">
    <name type="scientific">Cylindrotheca closterium</name>
    <dbReference type="NCBI Taxonomy" id="2856"/>
    <lineage>
        <taxon>Eukaryota</taxon>
        <taxon>Sar</taxon>
        <taxon>Stramenopiles</taxon>
        <taxon>Ochrophyta</taxon>
        <taxon>Bacillariophyta</taxon>
        <taxon>Bacillariophyceae</taxon>
        <taxon>Bacillariophycidae</taxon>
        <taxon>Bacillariales</taxon>
        <taxon>Bacillariaceae</taxon>
        <taxon>Cylindrotheca</taxon>
    </lineage>
</organism>
<evidence type="ECO:0000256" key="1">
    <source>
        <dbReference type="SAM" id="MobiDB-lite"/>
    </source>
</evidence>
<protein>
    <recommendedName>
        <fullName evidence="5">Subtilisin</fullName>
    </recommendedName>
</protein>
<dbReference type="Proteomes" id="UP001295423">
    <property type="component" value="Unassembled WGS sequence"/>
</dbReference>
<comment type="caution">
    <text evidence="3">The sequence shown here is derived from an EMBL/GenBank/DDBJ whole genome shotgun (WGS) entry which is preliminary data.</text>
</comment>
<feature type="chain" id="PRO_5042080146" description="Subtilisin" evidence="2">
    <location>
        <begin position="26"/>
        <end position="310"/>
    </location>
</feature>
<accession>A0AAD2FC51</accession>
<keyword evidence="2" id="KW-0732">Signal</keyword>